<sequence>MESERQRESRLTSAAVPTAESQRCGLRDGTGERTVRSGEMVAPSGSERTDRERTSEADEPPGEAKSVPPAAFNQFITSDSGNSVTH</sequence>
<accession>A0A2N9G184</accession>
<proteinExistence type="predicted"/>
<evidence type="ECO:0000256" key="1">
    <source>
        <dbReference type="SAM" id="MobiDB-lite"/>
    </source>
</evidence>
<feature type="compositionally biased region" description="Basic and acidic residues" evidence="1">
    <location>
        <begin position="47"/>
        <end position="56"/>
    </location>
</feature>
<feature type="region of interest" description="Disordered" evidence="1">
    <location>
        <begin position="1"/>
        <end position="86"/>
    </location>
</feature>
<feature type="compositionally biased region" description="Basic and acidic residues" evidence="1">
    <location>
        <begin position="1"/>
        <end position="10"/>
    </location>
</feature>
<evidence type="ECO:0000313" key="2">
    <source>
        <dbReference type="EMBL" id="SPC92844.1"/>
    </source>
</evidence>
<name>A0A2N9G184_FAGSY</name>
<dbReference type="EMBL" id="OIVN01001336">
    <property type="protein sequence ID" value="SPC92844.1"/>
    <property type="molecule type" value="Genomic_DNA"/>
</dbReference>
<organism evidence="2">
    <name type="scientific">Fagus sylvatica</name>
    <name type="common">Beechnut</name>
    <dbReference type="NCBI Taxonomy" id="28930"/>
    <lineage>
        <taxon>Eukaryota</taxon>
        <taxon>Viridiplantae</taxon>
        <taxon>Streptophyta</taxon>
        <taxon>Embryophyta</taxon>
        <taxon>Tracheophyta</taxon>
        <taxon>Spermatophyta</taxon>
        <taxon>Magnoliopsida</taxon>
        <taxon>eudicotyledons</taxon>
        <taxon>Gunneridae</taxon>
        <taxon>Pentapetalae</taxon>
        <taxon>rosids</taxon>
        <taxon>fabids</taxon>
        <taxon>Fagales</taxon>
        <taxon>Fagaceae</taxon>
        <taxon>Fagus</taxon>
    </lineage>
</organism>
<protein>
    <submittedName>
        <fullName evidence="2">Uncharacterized protein</fullName>
    </submittedName>
</protein>
<dbReference type="AlphaFoldDB" id="A0A2N9G184"/>
<gene>
    <name evidence="2" type="ORF">FSB_LOCUS20726</name>
</gene>
<reference evidence="2" key="1">
    <citation type="submission" date="2018-02" db="EMBL/GenBank/DDBJ databases">
        <authorList>
            <person name="Cohen D.B."/>
            <person name="Kent A.D."/>
        </authorList>
    </citation>
    <scope>NUCLEOTIDE SEQUENCE</scope>
</reference>
<feature type="compositionally biased region" description="Basic and acidic residues" evidence="1">
    <location>
        <begin position="25"/>
        <end position="36"/>
    </location>
</feature>
<feature type="compositionally biased region" description="Polar residues" evidence="1">
    <location>
        <begin position="74"/>
        <end position="86"/>
    </location>
</feature>